<protein>
    <submittedName>
        <fullName evidence="1">Uncharacterized protein</fullName>
    </submittedName>
</protein>
<sequence>MTENVRADCRGMYSWWWDSHISPKNSKWLCENLRDMDVKVRQMIKIIEEDADSFARRAEMYYERRPELMKLAEDFYRAYRALAERYGHATGVLRFAHKTMAEVFPNKVRAMPAYGRMSVNSGDDSNDLPPEIIDFETSLMGLTEGFTSPDSKAGFDVLEGLFDSSGTANSCFYSRMEAEGFERAVISTEEAEQEAAAALELAKSLERITDLELELARVQDNCRQLEERAKEAESEFEQVRKSHLELEVTREVHLSELQKCLAEIEEISGRANMAENKLKDVTREKTEKETAVQMEKETAVRNLSRCLGMLSNLLKKLQPVRENADEIGNESEAEMLDRHLEHGMVSRETTEEWWSFAEKLNLDLVSGLDALMQEMRDKDAEVLEKQKELGRLWTCVQEERLHRVNVEDSLQKLKNTWFQSQEETRTLFAQLQEKVRLLEDAESHIKCLHEEIHKVREENTVLSEASTASSDLIRQLEKAILTDKEKLQKLEADSEQQSSILQQVRYVGLDPENLVPSINELNAKLTAMKRMLEQERSEQTALREKLGVLDEFVKKNVLLEVDICHLETQMDELRDKVKFLEESCKSLLEERSNLTHENESLFTQLQEKADQSKKLKEMNLCLETSLADANSQLQALMMRAKGIKDYLQNAEKDHEDLQNKYSVLEKEKESLMSKIVQLQIELEMKEECEEELAKSLDANMDGLFSQRGMMDREERNSSLVFKFQSLIEAWKFSQVQISYLEHENLVQQSDLQFLSDQIDAGKEAIYTMLNSISKVSPLEESFESNHEDMNNMIQKAHDWQESLACFEETYLESAVEKSVLGLLLVQIKRESVEVISDLNTLRMENLHLQKLLERSANEMGEIKSENGLLQCEILCGKDLLSEKESRNMTYENMLRSVNCEKKEMQRKLYNLKMELTNTKLAKEDQEKKILNLEDELTRQILKSGYLLEEIKRLECQLLEVSKEYHNVCRKEQTRVDEIKTTEACIAAVFCDFVSSSLREAMLEHRFLEAAEARQNERKSENREIERLRGIVLELENDNDKLRSQLDILKAEMISSTEPGIEKNGRACVNAADAMKDTEKSNPRKQDSVINSCGKDEERIPEMLAFHPPAPEISVAQNEFMTKEIVLDQSFGFFSYAGGRSLAVEAEDRMLELWETSDASSIIDLQVSKPPRANRLDDSKFDDEARKDGNSVPDLCEESLYEKELGVDKREVSESAEEHKQGVSKRRLLERLNADAQKLTNLHITLNDLQRMVELILRSRQEQGGEYDTVNAQLEEARTTTTKLSEANTKLIKAVEKRFNPRPTKPTSEANDDGGSFLRRRISEKARRGSDKVAKLQSEVQKMQFLLLKLGEQKENKGRATRAVDRKPRVLLKDYLNSRLRGGNLSVTGGGGQKAKKGHFCACVQIPNTRS</sequence>
<accession>A0ACB9MRH3</accession>
<proteinExistence type="predicted"/>
<gene>
    <name evidence="1" type="ORF">MLD38_031827</name>
</gene>
<dbReference type="EMBL" id="CM042888">
    <property type="protein sequence ID" value="KAI4326520.1"/>
    <property type="molecule type" value="Genomic_DNA"/>
</dbReference>
<evidence type="ECO:0000313" key="1">
    <source>
        <dbReference type="EMBL" id="KAI4326520.1"/>
    </source>
</evidence>
<evidence type="ECO:0000313" key="2">
    <source>
        <dbReference type="Proteomes" id="UP001057402"/>
    </source>
</evidence>
<dbReference type="Proteomes" id="UP001057402">
    <property type="component" value="Chromosome 9"/>
</dbReference>
<keyword evidence="2" id="KW-1185">Reference proteome</keyword>
<name>A0ACB9MRH3_9MYRT</name>
<reference evidence="2" key="1">
    <citation type="journal article" date="2023" name="Front. Plant Sci.">
        <title>Chromosomal-level genome assembly of Melastoma candidum provides insights into trichome evolution.</title>
        <authorList>
            <person name="Zhong Y."/>
            <person name="Wu W."/>
            <person name="Sun C."/>
            <person name="Zou P."/>
            <person name="Liu Y."/>
            <person name="Dai S."/>
            <person name="Zhou R."/>
        </authorList>
    </citation>
    <scope>NUCLEOTIDE SEQUENCE [LARGE SCALE GENOMIC DNA]</scope>
</reference>
<comment type="caution">
    <text evidence="1">The sequence shown here is derived from an EMBL/GenBank/DDBJ whole genome shotgun (WGS) entry which is preliminary data.</text>
</comment>
<organism evidence="1 2">
    <name type="scientific">Melastoma candidum</name>
    <dbReference type="NCBI Taxonomy" id="119954"/>
    <lineage>
        <taxon>Eukaryota</taxon>
        <taxon>Viridiplantae</taxon>
        <taxon>Streptophyta</taxon>
        <taxon>Embryophyta</taxon>
        <taxon>Tracheophyta</taxon>
        <taxon>Spermatophyta</taxon>
        <taxon>Magnoliopsida</taxon>
        <taxon>eudicotyledons</taxon>
        <taxon>Gunneridae</taxon>
        <taxon>Pentapetalae</taxon>
        <taxon>rosids</taxon>
        <taxon>malvids</taxon>
        <taxon>Myrtales</taxon>
        <taxon>Melastomataceae</taxon>
        <taxon>Melastomatoideae</taxon>
        <taxon>Melastomateae</taxon>
        <taxon>Melastoma</taxon>
    </lineage>
</organism>